<accession>A0ACB6S8Y3</accession>
<dbReference type="EMBL" id="MU006706">
    <property type="protein sequence ID" value="KAF2630735.1"/>
    <property type="molecule type" value="Genomic_DNA"/>
</dbReference>
<sequence>MKINEFTSLMTPRILLVPYSTHHVPTYHEWMQDEEIQKATASEPLTLEEEYSMQRSWREDADKLTFIVCTHYGEQYYNDIIRSPRTRSIIPGQQDAPEWMIGDVNLFLYDDEDEGEEDGEGGNSKGGEKDAPKSVIGELEIMIARKDQQGKGMAQETLRAFMSYIQSQLDGMGVEYAGRRGIALKHVRVKIDKDNLRSLRLFERVGFVRTSTEPNYFGEVELRTPVVEGRLRAVESKIGLEGFGRTVRYEMEGYGEPETSAY</sequence>
<organism evidence="1 2">
    <name type="scientific">Macroventuria anomochaeta</name>
    <dbReference type="NCBI Taxonomy" id="301207"/>
    <lineage>
        <taxon>Eukaryota</taxon>
        <taxon>Fungi</taxon>
        <taxon>Dikarya</taxon>
        <taxon>Ascomycota</taxon>
        <taxon>Pezizomycotina</taxon>
        <taxon>Dothideomycetes</taxon>
        <taxon>Pleosporomycetidae</taxon>
        <taxon>Pleosporales</taxon>
        <taxon>Pleosporineae</taxon>
        <taxon>Didymellaceae</taxon>
        <taxon>Macroventuria</taxon>
    </lineage>
</organism>
<gene>
    <name evidence="1" type="ORF">BU25DRAFT_246847</name>
</gene>
<evidence type="ECO:0000313" key="2">
    <source>
        <dbReference type="Proteomes" id="UP000799754"/>
    </source>
</evidence>
<protein>
    <submittedName>
        <fullName evidence="1">Acyl-CoA N-acyltransferase</fullName>
    </submittedName>
</protein>
<evidence type="ECO:0000313" key="1">
    <source>
        <dbReference type="EMBL" id="KAF2630735.1"/>
    </source>
</evidence>
<name>A0ACB6S8Y3_9PLEO</name>
<reference evidence="1" key="1">
    <citation type="journal article" date="2020" name="Stud. Mycol.">
        <title>101 Dothideomycetes genomes: a test case for predicting lifestyles and emergence of pathogens.</title>
        <authorList>
            <person name="Haridas S."/>
            <person name="Albert R."/>
            <person name="Binder M."/>
            <person name="Bloem J."/>
            <person name="Labutti K."/>
            <person name="Salamov A."/>
            <person name="Andreopoulos B."/>
            <person name="Baker S."/>
            <person name="Barry K."/>
            <person name="Bills G."/>
            <person name="Bluhm B."/>
            <person name="Cannon C."/>
            <person name="Castanera R."/>
            <person name="Culley D."/>
            <person name="Daum C."/>
            <person name="Ezra D."/>
            <person name="Gonzalez J."/>
            <person name="Henrissat B."/>
            <person name="Kuo A."/>
            <person name="Liang C."/>
            <person name="Lipzen A."/>
            <person name="Lutzoni F."/>
            <person name="Magnuson J."/>
            <person name="Mondo S."/>
            <person name="Nolan M."/>
            <person name="Ohm R."/>
            <person name="Pangilinan J."/>
            <person name="Park H.-J."/>
            <person name="Ramirez L."/>
            <person name="Alfaro M."/>
            <person name="Sun H."/>
            <person name="Tritt A."/>
            <person name="Yoshinaga Y."/>
            <person name="Zwiers L.-H."/>
            <person name="Turgeon B."/>
            <person name="Goodwin S."/>
            <person name="Spatafora J."/>
            <person name="Crous P."/>
            <person name="Grigoriev I."/>
        </authorList>
    </citation>
    <scope>NUCLEOTIDE SEQUENCE</scope>
    <source>
        <strain evidence="1">CBS 525.71</strain>
    </source>
</reference>
<dbReference type="Proteomes" id="UP000799754">
    <property type="component" value="Unassembled WGS sequence"/>
</dbReference>
<proteinExistence type="predicted"/>
<keyword evidence="2" id="KW-1185">Reference proteome</keyword>
<comment type="caution">
    <text evidence="1">The sequence shown here is derived from an EMBL/GenBank/DDBJ whole genome shotgun (WGS) entry which is preliminary data.</text>
</comment>